<dbReference type="AlphaFoldDB" id="A0A4S8KJD1"/>
<reference evidence="1 2" key="1">
    <citation type="journal article" date="2019" name="Nat. Ecol. Evol.">
        <title>Megaphylogeny resolves global patterns of mushroom evolution.</title>
        <authorList>
            <person name="Varga T."/>
            <person name="Krizsan K."/>
            <person name="Foldi C."/>
            <person name="Dima B."/>
            <person name="Sanchez-Garcia M."/>
            <person name="Sanchez-Ramirez S."/>
            <person name="Szollosi G.J."/>
            <person name="Szarkandi J.G."/>
            <person name="Papp V."/>
            <person name="Albert L."/>
            <person name="Andreopoulos W."/>
            <person name="Angelini C."/>
            <person name="Antonin V."/>
            <person name="Barry K.W."/>
            <person name="Bougher N.L."/>
            <person name="Buchanan P."/>
            <person name="Buyck B."/>
            <person name="Bense V."/>
            <person name="Catcheside P."/>
            <person name="Chovatia M."/>
            <person name="Cooper J."/>
            <person name="Damon W."/>
            <person name="Desjardin D."/>
            <person name="Finy P."/>
            <person name="Geml J."/>
            <person name="Haridas S."/>
            <person name="Hughes K."/>
            <person name="Justo A."/>
            <person name="Karasinski D."/>
            <person name="Kautmanova I."/>
            <person name="Kiss B."/>
            <person name="Kocsube S."/>
            <person name="Kotiranta H."/>
            <person name="LaButti K.M."/>
            <person name="Lechner B.E."/>
            <person name="Liimatainen K."/>
            <person name="Lipzen A."/>
            <person name="Lukacs Z."/>
            <person name="Mihaltcheva S."/>
            <person name="Morgado L.N."/>
            <person name="Niskanen T."/>
            <person name="Noordeloos M.E."/>
            <person name="Ohm R.A."/>
            <person name="Ortiz-Santana B."/>
            <person name="Ovrebo C."/>
            <person name="Racz N."/>
            <person name="Riley R."/>
            <person name="Savchenko A."/>
            <person name="Shiryaev A."/>
            <person name="Soop K."/>
            <person name="Spirin V."/>
            <person name="Szebenyi C."/>
            <person name="Tomsovsky M."/>
            <person name="Tulloss R.E."/>
            <person name="Uehling J."/>
            <person name="Grigoriev I.V."/>
            <person name="Vagvolgyi C."/>
            <person name="Papp T."/>
            <person name="Martin F.M."/>
            <person name="Miettinen O."/>
            <person name="Hibbett D.S."/>
            <person name="Nagy L.G."/>
        </authorList>
    </citation>
    <scope>NUCLEOTIDE SEQUENCE [LARGE SCALE GENOMIC DNA]</scope>
    <source>
        <strain evidence="1 2">CBS 962.96</strain>
    </source>
</reference>
<organism evidence="1 2">
    <name type="scientific">Dendrothele bispora (strain CBS 962.96)</name>
    <dbReference type="NCBI Taxonomy" id="1314807"/>
    <lineage>
        <taxon>Eukaryota</taxon>
        <taxon>Fungi</taxon>
        <taxon>Dikarya</taxon>
        <taxon>Basidiomycota</taxon>
        <taxon>Agaricomycotina</taxon>
        <taxon>Agaricomycetes</taxon>
        <taxon>Agaricomycetidae</taxon>
        <taxon>Agaricales</taxon>
        <taxon>Agaricales incertae sedis</taxon>
        <taxon>Dendrothele</taxon>
    </lineage>
</organism>
<dbReference type="EMBL" id="ML182106">
    <property type="protein sequence ID" value="THU75451.1"/>
    <property type="molecule type" value="Genomic_DNA"/>
</dbReference>
<evidence type="ECO:0000313" key="2">
    <source>
        <dbReference type="Proteomes" id="UP000297245"/>
    </source>
</evidence>
<protein>
    <submittedName>
        <fullName evidence="1">Uncharacterized protein</fullName>
    </submittedName>
</protein>
<evidence type="ECO:0000313" key="1">
    <source>
        <dbReference type="EMBL" id="THU75451.1"/>
    </source>
</evidence>
<accession>A0A4S8KJD1</accession>
<name>A0A4S8KJD1_DENBC</name>
<proteinExistence type="predicted"/>
<keyword evidence="2" id="KW-1185">Reference proteome</keyword>
<gene>
    <name evidence="1" type="ORF">K435DRAFT_880796</name>
</gene>
<dbReference type="Proteomes" id="UP000297245">
    <property type="component" value="Unassembled WGS sequence"/>
</dbReference>
<sequence>MSGAPEMGPIGVHNPSLFQTRIPKRPANDIVEGQNKRSKLPVHGGLYIEENPGRASFKCYLQVLDMGMY</sequence>